<reference evidence="1 2" key="1">
    <citation type="submission" date="2009-01" db="EMBL/GenBank/DDBJ databases">
        <authorList>
            <person name="Qin X."/>
            <person name="Bachman B."/>
            <person name="Battles P."/>
            <person name="Bell A."/>
            <person name="Bess C."/>
            <person name="Bickham C."/>
            <person name="Chaboub L."/>
            <person name="Chen D."/>
            <person name="Coyle M."/>
            <person name="Deiros D.R."/>
            <person name="Dinh H."/>
            <person name="Forbes L."/>
            <person name="Fowler G."/>
            <person name="Francisco L."/>
            <person name="Fu Q."/>
            <person name="Gubbala S."/>
            <person name="Hale W."/>
            <person name="Han Y."/>
            <person name="Hemphill L."/>
            <person name="Highlander S.K."/>
            <person name="Hirani K."/>
            <person name="Hogues M."/>
            <person name="Jackson L."/>
            <person name="Jakkamsetti A."/>
            <person name="Javaid M."/>
            <person name="Jiang H."/>
            <person name="Korchina V."/>
            <person name="Kovar C."/>
            <person name="Lara F."/>
            <person name="Lee S."/>
            <person name="Mata R."/>
            <person name="Mathew T."/>
            <person name="Moen C."/>
            <person name="Morales K."/>
            <person name="Munidasa M."/>
            <person name="Nazareth L."/>
            <person name="Ngo R."/>
            <person name="Nguyen L."/>
            <person name="Okwuonu G."/>
            <person name="Ongeri F."/>
            <person name="Patil S."/>
            <person name="Petrosino J."/>
            <person name="Pham C."/>
            <person name="Pham P."/>
            <person name="Pu L.-L."/>
            <person name="Puazo M."/>
            <person name="Raj R."/>
            <person name="Reid J."/>
            <person name="Rouhana J."/>
            <person name="Saada N."/>
            <person name="Shang Y."/>
            <person name="Simmons D."/>
            <person name="Thornton R."/>
            <person name="Warren J."/>
            <person name="Weissenberger G."/>
            <person name="Zhang J."/>
            <person name="Zhang L."/>
            <person name="Zhou C."/>
            <person name="Zhu D."/>
            <person name="Muzny D."/>
            <person name="Worley K."/>
            <person name="Gibbs R."/>
        </authorList>
    </citation>
    <scope>NUCLEOTIDE SEQUENCE [LARGE SCALE GENOMIC DNA]</scope>
    <source>
        <strain evidence="1 2">ATCC 51866</strain>
    </source>
</reference>
<sequence>MNFREGVRDLTILVYNDLITVLLVDQRLREAESNLCNFTRVTRVKM</sequence>
<keyword evidence="2" id="KW-1185">Reference proteome</keyword>
<dbReference type="EMBL" id="ACHF01000109">
    <property type="protein sequence ID" value="EEI62399.1"/>
    <property type="molecule type" value="Genomic_DNA"/>
</dbReference>
<organism evidence="1 2">
    <name type="scientific">Corynebacterium glucuronolyticum ATCC 51866</name>
    <dbReference type="NCBI Taxonomy" id="548478"/>
    <lineage>
        <taxon>Bacteria</taxon>
        <taxon>Bacillati</taxon>
        <taxon>Actinomycetota</taxon>
        <taxon>Actinomycetes</taxon>
        <taxon>Mycobacteriales</taxon>
        <taxon>Corynebacteriaceae</taxon>
        <taxon>Corynebacterium</taxon>
    </lineage>
</organism>
<proteinExistence type="predicted"/>
<dbReference type="Proteomes" id="UP000006237">
    <property type="component" value="Unassembled WGS sequence"/>
</dbReference>
<evidence type="ECO:0000313" key="2">
    <source>
        <dbReference type="Proteomes" id="UP000006237"/>
    </source>
</evidence>
<comment type="caution">
    <text evidence="1">The sequence shown here is derived from an EMBL/GenBank/DDBJ whole genome shotgun (WGS) entry which is preliminary data.</text>
</comment>
<evidence type="ECO:0000313" key="1">
    <source>
        <dbReference type="EMBL" id="EEI62399.1"/>
    </source>
</evidence>
<gene>
    <name evidence="1" type="ORF">HMPREF0293_2120</name>
</gene>
<name>A0ABM9XMK6_9CORY</name>
<accession>A0ABM9XMK6</accession>
<protein>
    <submittedName>
        <fullName evidence="1">Uncharacterized protein</fullName>
    </submittedName>
</protein>